<dbReference type="EMBL" id="UZAM01008479">
    <property type="protein sequence ID" value="VDP05136.1"/>
    <property type="molecule type" value="Genomic_DNA"/>
</dbReference>
<dbReference type="OrthoDB" id="193931at2759"/>
<keyword evidence="2" id="KW-1185">Reference proteome</keyword>
<dbReference type="Gene3D" id="3.30.200.20">
    <property type="entry name" value="Phosphorylase Kinase, domain 1"/>
    <property type="match status" value="1"/>
</dbReference>
<reference evidence="3" key="1">
    <citation type="submission" date="2016-06" db="UniProtKB">
        <authorList>
            <consortium name="WormBaseParasite"/>
        </authorList>
    </citation>
    <scope>IDENTIFICATION</scope>
</reference>
<accession>A0A183IM32</accession>
<evidence type="ECO:0000313" key="2">
    <source>
        <dbReference type="Proteomes" id="UP000270296"/>
    </source>
</evidence>
<evidence type="ECO:0000313" key="1">
    <source>
        <dbReference type="EMBL" id="VDP05136.1"/>
    </source>
</evidence>
<evidence type="ECO:0000313" key="3">
    <source>
        <dbReference type="WBParaSite" id="SBAD_0000487401-mRNA-1"/>
    </source>
</evidence>
<dbReference type="Proteomes" id="UP000270296">
    <property type="component" value="Unassembled WGS sequence"/>
</dbReference>
<dbReference type="WBParaSite" id="SBAD_0000487401-mRNA-1">
    <property type="protein sequence ID" value="SBAD_0000487401-mRNA-1"/>
    <property type="gene ID" value="SBAD_0000487401"/>
</dbReference>
<reference evidence="1 2" key="2">
    <citation type="submission" date="2018-11" db="EMBL/GenBank/DDBJ databases">
        <authorList>
            <consortium name="Pathogen Informatics"/>
        </authorList>
    </citation>
    <scope>NUCLEOTIDE SEQUENCE [LARGE SCALE GENOMIC DNA]</scope>
</reference>
<protein>
    <submittedName>
        <fullName evidence="3">Protein kinase domain-containing protein</fullName>
    </submittedName>
</protein>
<name>A0A183IM32_9BILA</name>
<proteinExistence type="predicted"/>
<sequence length="113" mass="12474">MNSSSSSSSSAKGHLFRLGLYDVQRTIGKGNFAVVKLARHRVTRHQVGGYRPPCACVCVCRFGPPPTDDQHAGRFYTQYKSSSMPLADDKSPGTHSIIVQLSSSDDLMKYLFY</sequence>
<gene>
    <name evidence="1" type="ORF">SBAD_LOCUS4678</name>
</gene>
<organism evidence="3">
    <name type="scientific">Soboliphyme baturini</name>
    <dbReference type="NCBI Taxonomy" id="241478"/>
    <lineage>
        <taxon>Eukaryota</taxon>
        <taxon>Metazoa</taxon>
        <taxon>Ecdysozoa</taxon>
        <taxon>Nematoda</taxon>
        <taxon>Enoplea</taxon>
        <taxon>Dorylaimia</taxon>
        <taxon>Dioctophymatida</taxon>
        <taxon>Dioctophymatoidea</taxon>
        <taxon>Soboliphymatidae</taxon>
        <taxon>Soboliphyme</taxon>
    </lineage>
</organism>
<dbReference type="AlphaFoldDB" id="A0A183IM32"/>